<name>A0A5N3VS27_MUNMU</name>
<feature type="non-terminal residue" evidence="5">
    <location>
        <position position="1"/>
    </location>
</feature>
<keyword evidence="1" id="KW-0378">Hydrolase</keyword>
<gene>
    <name evidence="5" type="ORF">FD754_016821</name>
</gene>
<dbReference type="InterPro" id="IPR043504">
    <property type="entry name" value="Peptidase_S1_PA_chymotrypsin"/>
</dbReference>
<evidence type="ECO:0000256" key="2">
    <source>
        <dbReference type="ARBA" id="ARBA00023157"/>
    </source>
</evidence>
<comment type="similarity">
    <text evidence="3">Belongs to the peptidase S1 family. CLIP subfamily.</text>
</comment>
<sequence length="239" mass="26474">VCPNTVLGSKDSLPSEVCLPRGWQHLYACFTNEEARRGLEMLQERLVELWARAGQARCRGRESMPGCPTSAGTGRWTVQILNRPSCTSPTLAMLRSLPGGWSGGWNRACLPYPYTLQEVQVGIINTTMCNHLFSMPDFRIDIWGDMICAGDPQGSKDSCFGDSGGPLVCEKKGLWYQVGVVSWGVGCGRPNRPGVYTNVSAHYKWIREVLAKNNTCRVDPCLLLLLLPLLWALPFLRLA</sequence>
<dbReference type="InterPro" id="IPR001254">
    <property type="entry name" value="Trypsin_dom"/>
</dbReference>
<proteinExistence type="inferred from homology"/>
<dbReference type="CDD" id="cd00190">
    <property type="entry name" value="Tryp_SPc"/>
    <property type="match status" value="1"/>
</dbReference>
<dbReference type="PANTHER" id="PTHR24253:SF79">
    <property type="entry name" value="SERINE PROTEASE 41"/>
    <property type="match status" value="1"/>
</dbReference>
<dbReference type="EMBL" id="VCEA01000002">
    <property type="protein sequence ID" value="KAB0351964.1"/>
    <property type="molecule type" value="Genomic_DNA"/>
</dbReference>
<keyword evidence="2" id="KW-1015">Disulfide bond</keyword>
<organism evidence="5 6">
    <name type="scientific">Muntiacus muntjak</name>
    <name type="common">Barking deer</name>
    <name type="synonym">Indian muntjac</name>
    <dbReference type="NCBI Taxonomy" id="9888"/>
    <lineage>
        <taxon>Eukaryota</taxon>
        <taxon>Metazoa</taxon>
        <taxon>Chordata</taxon>
        <taxon>Craniata</taxon>
        <taxon>Vertebrata</taxon>
        <taxon>Euteleostomi</taxon>
        <taxon>Mammalia</taxon>
        <taxon>Eutheria</taxon>
        <taxon>Laurasiatheria</taxon>
        <taxon>Artiodactyla</taxon>
        <taxon>Ruminantia</taxon>
        <taxon>Pecora</taxon>
        <taxon>Cervidae</taxon>
        <taxon>Muntiacinae</taxon>
        <taxon>Muntiacus</taxon>
    </lineage>
</organism>
<feature type="domain" description="Peptidase S1" evidence="4">
    <location>
        <begin position="81"/>
        <end position="211"/>
    </location>
</feature>
<dbReference type="AlphaFoldDB" id="A0A5N3VS27"/>
<keyword evidence="1" id="KW-0720">Serine protease</keyword>
<protein>
    <recommendedName>
        <fullName evidence="4">Peptidase S1 domain-containing protein</fullName>
    </recommendedName>
</protein>
<evidence type="ECO:0000256" key="1">
    <source>
        <dbReference type="ARBA" id="ARBA00022825"/>
    </source>
</evidence>
<evidence type="ECO:0000259" key="4">
    <source>
        <dbReference type="PROSITE" id="PS50240"/>
    </source>
</evidence>
<keyword evidence="6" id="KW-1185">Reference proteome</keyword>
<evidence type="ECO:0000256" key="3">
    <source>
        <dbReference type="ARBA" id="ARBA00024195"/>
    </source>
</evidence>
<dbReference type="FunFam" id="2.40.10.10:FF:000002">
    <property type="entry name" value="Transmembrane protease serine"/>
    <property type="match status" value="1"/>
</dbReference>
<dbReference type="SMART" id="SM00020">
    <property type="entry name" value="Tryp_SPc"/>
    <property type="match status" value="1"/>
</dbReference>
<keyword evidence="1" id="KW-0645">Protease</keyword>
<dbReference type="InterPro" id="IPR033116">
    <property type="entry name" value="TRYPSIN_SER"/>
</dbReference>
<dbReference type="PROSITE" id="PS00135">
    <property type="entry name" value="TRYPSIN_SER"/>
    <property type="match status" value="1"/>
</dbReference>
<dbReference type="PANTHER" id="PTHR24253">
    <property type="entry name" value="TRANSMEMBRANE PROTEASE SERINE"/>
    <property type="match status" value="1"/>
</dbReference>
<dbReference type="GO" id="GO:0004252">
    <property type="term" value="F:serine-type endopeptidase activity"/>
    <property type="evidence" value="ECO:0007669"/>
    <property type="project" value="InterPro"/>
</dbReference>
<evidence type="ECO:0000313" key="5">
    <source>
        <dbReference type="EMBL" id="KAB0351964.1"/>
    </source>
</evidence>
<reference evidence="5 6" key="1">
    <citation type="submission" date="2019-06" db="EMBL/GenBank/DDBJ databases">
        <title>Discovery of a novel chromosome fission-fusion reversal in muntjac.</title>
        <authorList>
            <person name="Mudd A.B."/>
            <person name="Bredeson J.V."/>
            <person name="Baum R."/>
            <person name="Hockemeyer D."/>
            <person name="Rokhsar D.S."/>
        </authorList>
    </citation>
    <scope>NUCLEOTIDE SEQUENCE [LARGE SCALE GENOMIC DNA]</scope>
    <source>
        <strain evidence="5">UTSW_UCB_Mm</strain>
        <tissue evidence="5">Fibroblast cell line</tissue>
    </source>
</reference>
<dbReference type="SUPFAM" id="SSF50494">
    <property type="entry name" value="Trypsin-like serine proteases"/>
    <property type="match status" value="1"/>
</dbReference>
<comment type="caution">
    <text evidence="5">The sequence shown here is derived from an EMBL/GenBank/DDBJ whole genome shotgun (WGS) entry which is preliminary data.</text>
</comment>
<evidence type="ECO:0000313" key="6">
    <source>
        <dbReference type="Proteomes" id="UP000326458"/>
    </source>
</evidence>
<dbReference type="GO" id="GO:0006508">
    <property type="term" value="P:proteolysis"/>
    <property type="evidence" value="ECO:0007669"/>
    <property type="project" value="InterPro"/>
</dbReference>
<accession>A0A5N3VS27</accession>
<dbReference type="Proteomes" id="UP000326458">
    <property type="component" value="Unassembled WGS sequence"/>
</dbReference>
<dbReference type="InterPro" id="IPR009003">
    <property type="entry name" value="Peptidase_S1_PA"/>
</dbReference>
<dbReference type="PROSITE" id="PS50240">
    <property type="entry name" value="TRYPSIN_DOM"/>
    <property type="match status" value="1"/>
</dbReference>
<dbReference type="Gene3D" id="2.40.10.10">
    <property type="entry name" value="Trypsin-like serine proteases"/>
    <property type="match status" value="1"/>
</dbReference>
<dbReference type="Pfam" id="PF00089">
    <property type="entry name" value="Trypsin"/>
    <property type="match status" value="1"/>
</dbReference>